<name>A0ABS2SY76_9BACI</name>
<proteinExistence type="predicted"/>
<feature type="domain" description="YpoC-like" evidence="1">
    <location>
        <begin position="54"/>
        <end position="154"/>
    </location>
</feature>
<dbReference type="InterPro" id="IPR048427">
    <property type="entry name" value="YpoC"/>
</dbReference>
<accession>A0ABS2SY76</accession>
<dbReference type="RefSeq" id="WP_204467720.1">
    <property type="nucleotide sequence ID" value="NZ_JAFBCV010000012.1"/>
</dbReference>
<dbReference type="EMBL" id="JAFBCV010000012">
    <property type="protein sequence ID" value="MBM7840200.1"/>
    <property type="molecule type" value="Genomic_DNA"/>
</dbReference>
<evidence type="ECO:0000259" key="1">
    <source>
        <dbReference type="Pfam" id="PF21747"/>
    </source>
</evidence>
<gene>
    <name evidence="2" type="ORF">JOC54_003480</name>
</gene>
<sequence length="164" mass="19503">MDKVVPETLLMEPFYAQGDRVFITYNESFSERQWSIAFAEDMVDDVRPWLKPYEHVSLICEKWNKEKAALSLLYKNRQMKEAKAGLRKAKALLIQSVCWLNHERVSLLAFNQHLKRFRNKPINGVERIQFILTHDHYLSFIQLCAIMDELQRLNERIYLLSSQL</sequence>
<evidence type="ECO:0000313" key="2">
    <source>
        <dbReference type="EMBL" id="MBM7840200.1"/>
    </source>
</evidence>
<dbReference type="Proteomes" id="UP001179280">
    <property type="component" value="Unassembled WGS sequence"/>
</dbReference>
<comment type="caution">
    <text evidence="2">The sequence shown here is derived from an EMBL/GenBank/DDBJ whole genome shotgun (WGS) entry which is preliminary data.</text>
</comment>
<keyword evidence="3" id="KW-1185">Reference proteome</keyword>
<organism evidence="2 3">
    <name type="scientific">Shouchella xiaoxiensis</name>
    <dbReference type="NCBI Taxonomy" id="766895"/>
    <lineage>
        <taxon>Bacteria</taxon>
        <taxon>Bacillati</taxon>
        <taxon>Bacillota</taxon>
        <taxon>Bacilli</taxon>
        <taxon>Bacillales</taxon>
        <taxon>Bacillaceae</taxon>
        <taxon>Shouchella</taxon>
    </lineage>
</organism>
<protein>
    <recommendedName>
        <fullName evidence="1">YpoC-like domain-containing protein</fullName>
    </recommendedName>
</protein>
<evidence type="ECO:0000313" key="3">
    <source>
        <dbReference type="Proteomes" id="UP001179280"/>
    </source>
</evidence>
<reference evidence="2" key="1">
    <citation type="submission" date="2021-01" db="EMBL/GenBank/DDBJ databases">
        <title>Genomic Encyclopedia of Type Strains, Phase IV (KMG-IV): sequencing the most valuable type-strain genomes for metagenomic binning, comparative biology and taxonomic classification.</title>
        <authorList>
            <person name="Goeker M."/>
        </authorList>
    </citation>
    <scope>NUCLEOTIDE SEQUENCE</scope>
    <source>
        <strain evidence="2">DSM 21943</strain>
    </source>
</reference>
<dbReference type="Pfam" id="PF21747">
    <property type="entry name" value="YpoC"/>
    <property type="match status" value="1"/>
</dbReference>